<dbReference type="AlphaFoldDB" id="A0A0N5BGY5"/>
<dbReference type="Pfam" id="PF13358">
    <property type="entry name" value="DDE_3"/>
    <property type="match status" value="1"/>
</dbReference>
<feature type="signal peptide" evidence="1">
    <location>
        <begin position="1"/>
        <end position="22"/>
    </location>
</feature>
<dbReference type="Gene3D" id="1.10.10.10">
    <property type="entry name" value="Winged helix-like DNA-binding domain superfamily/Winged helix DNA-binding domain"/>
    <property type="match status" value="1"/>
</dbReference>
<dbReference type="PANTHER" id="PTHR47326:SF1">
    <property type="entry name" value="HTH PSQ-TYPE DOMAIN-CONTAINING PROTEIN"/>
    <property type="match status" value="1"/>
</dbReference>
<dbReference type="STRING" id="174720.A0A0N5BGY5"/>
<evidence type="ECO:0000313" key="3">
    <source>
        <dbReference type="Proteomes" id="UP000046392"/>
    </source>
</evidence>
<dbReference type="PANTHER" id="PTHR47326">
    <property type="entry name" value="TRANSPOSABLE ELEMENT TC3 TRANSPOSASE-LIKE PROTEIN"/>
    <property type="match status" value="1"/>
</dbReference>
<dbReference type="InterPro" id="IPR036388">
    <property type="entry name" value="WH-like_DNA-bd_sf"/>
</dbReference>
<dbReference type="Gene3D" id="3.30.420.10">
    <property type="entry name" value="Ribonuclease H-like superfamily/Ribonuclease H"/>
    <property type="match status" value="1"/>
</dbReference>
<dbReference type="Proteomes" id="UP000046392">
    <property type="component" value="Unplaced"/>
</dbReference>
<dbReference type="InterPro" id="IPR038717">
    <property type="entry name" value="Tc1-like_DDE_dom"/>
</dbReference>
<evidence type="ECO:0000256" key="1">
    <source>
        <dbReference type="SAM" id="SignalP"/>
    </source>
</evidence>
<protein>
    <submittedName>
        <fullName evidence="4">Transposable element Tc3 transposase</fullName>
    </submittedName>
</protein>
<dbReference type="GO" id="GO:0003676">
    <property type="term" value="F:nucleic acid binding"/>
    <property type="evidence" value="ECO:0007669"/>
    <property type="project" value="InterPro"/>
</dbReference>
<keyword evidence="1" id="KW-0732">Signal</keyword>
<dbReference type="WBParaSite" id="SPAL_0000523600.1">
    <property type="protein sequence ID" value="SPAL_0000523600.1"/>
    <property type="gene ID" value="SPAL_0000523600"/>
</dbReference>
<evidence type="ECO:0000259" key="2">
    <source>
        <dbReference type="Pfam" id="PF13358"/>
    </source>
</evidence>
<accession>A0A0N5BGY5</accession>
<proteinExistence type="predicted"/>
<feature type="domain" description="Tc1-like transposase DDE" evidence="2">
    <location>
        <begin position="175"/>
        <end position="332"/>
    </location>
</feature>
<name>A0A0N5BGY5_STREA</name>
<dbReference type="InterPro" id="IPR036397">
    <property type="entry name" value="RNaseH_sf"/>
</dbReference>
<sequence>MKYFYLKIILFTWLISTHEVEYDNEFKFKAVCLSCKHDNDRLAARKLSWEHYRVAHERMTLDHKSIGAWKSNLKSIGCFVGNPVSGRPIEAINLYNIRKVLELINEDSEISTRKIERLTGISRSTIRRILDEFNFKTYKPTIVQKLYIGDNIKRKDFCKWILKKTDESPYFYRNIYFSDEAVFHVSGAINQHNAHVWATANPFKSQQRSNNPQRLIVWALIGYSGIVKFEILERTVNSDVYREILQKHVIPFFNKRGNSNLIFQQDGAPGHYSVVNRELLDLELPNRWIGRGAKLFQMPPRSPDLTVCDFFLWGYLKQRVYSHKIENLNDLRQTIIKELSEIPLDMIRRAVDNFYKRSQKCVEYGGMHFEMFMKKSN</sequence>
<feature type="chain" id="PRO_5005894503" evidence="1">
    <location>
        <begin position="23"/>
        <end position="377"/>
    </location>
</feature>
<organism evidence="3 4">
    <name type="scientific">Strongyloides papillosus</name>
    <name type="common">Intestinal threadworm</name>
    <dbReference type="NCBI Taxonomy" id="174720"/>
    <lineage>
        <taxon>Eukaryota</taxon>
        <taxon>Metazoa</taxon>
        <taxon>Ecdysozoa</taxon>
        <taxon>Nematoda</taxon>
        <taxon>Chromadorea</taxon>
        <taxon>Rhabditida</taxon>
        <taxon>Tylenchina</taxon>
        <taxon>Panagrolaimomorpha</taxon>
        <taxon>Strongyloidoidea</taxon>
        <taxon>Strongyloididae</taxon>
        <taxon>Strongyloides</taxon>
    </lineage>
</organism>
<reference evidence="4" key="1">
    <citation type="submission" date="2017-02" db="UniProtKB">
        <authorList>
            <consortium name="WormBaseParasite"/>
        </authorList>
    </citation>
    <scope>IDENTIFICATION</scope>
</reference>
<evidence type="ECO:0000313" key="4">
    <source>
        <dbReference type="WBParaSite" id="SPAL_0000523600.1"/>
    </source>
</evidence>
<keyword evidence="3" id="KW-1185">Reference proteome</keyword>